<keyword evidence="2" id="KW-1185">Reference proteome</keyword>
<reference evidence="1" key="1">
    <citation type="submission" date="2023-01" db="EMBL/GenBank/DDBJ databases">
        <title>The growth and conidiation of Purpureocillium lavendulum are regulated by nitrogen source and histone H3K14 acetylation.</title>
        <authorList>
            <person name="Tang P."/>
            <person name="Han J."/>
            <person name="Zhang C."/>
            <person name="Tang P."/>
            <person name="Qi F."/>
            <person name="Zhang K."/>
            <person name="Liang L."/>
        </authorList>
    </citation>
    <scope>NUCLEOTIDE SEQUENCE</scope>
    <source>
        <strain evidence="1">YMF1.00683</strain>
    </source>
</reference>
<dbReference type="GO" id="GO:0005737">
    <property type="term" value="C:cytoplasm"/>
    <property type="evidence" value="ECO:0007669"/>
    <property type="project" value="TreeGrafter"/>
</dbReference>
<dbReference type="GO" id="GO:0005634">
    <property type="term" value="C:nucleus"/>
    <property type="evidence" value="ECO:0007669"/>
    <property type="project" value="TreeGrafter"/>
</dbReference>
<dbReference type="SUPFAM" id="SSF52374">
    <property type="entry name" value="Nucleotidylyl transferase"/>
    <property type="match status" value="1"/>
</dbReference>
<protein>
    <submittedName>
        <fullName evidence="1">Cytidylyltransferase</fullName>
    </submittedName>
</protein>
<dbReference type="Proteomes" id="UP001163105">
    <property type="component" value="Unassembled WGS sequence"/>
</dbReference>
<sequence>MSQPQPAPAMRPNPRQLVDFFARSLSAFQSSRDPLRVLCTLPHGGSRANSNIGDLGAEPAPRRPRGPVRSLIVLDSSFNPPTRAHAQMVRSAVRDAERGREPGGATTRVMLLLAVNNADKAPKPASFPVRLCMMEAFARELLGREGAARDAPAPQGTELHDARIEVDVAVTTMPYFHDKAGAIATSGFYGQGGDDVPEQVFLAGYDTLIRIFNPKYYGGEQDSSDGSPAARQGRETPMQAALGPFFARARLRVTTRPDDGWGGLEEQREYVRALDEGGKLDAVGGKGEWARRVDVVGGGGGADDGDMAGVSSSRARDVVRERKEDGELVRLVGEEVRAWIEREDLYRE</sequence>
<keyword evidence="1" id="KW-0548">Nucleotidyltransferase</keyword>
<dbReference type="AlphaFoldDB" id="A0AB34FL53"/>
<gene>
    <name evidence="1" type="primary">POF1</name>
    <name evidence="1" type="ORF">O9K51_07329</name>
</gene>
<dbReference type="InterPro" id="IPR014729">
    <property type="entry name" value="Rossmann-like_a/b/a_fold"/>
</dbReference>
<dbReference type="PANTHER" id="PTHR31285:SF0">
    <property type="entry name" value="NICOTINAMIDE MONONUCLEOTIDE ADENYLYLTRANSFERASE"/>
    <property type="match status" value="1"/>
</dbReference>
<dbReference type="Gene3D" id="3.40.50.620">
    <property type="entry name" value="HUPs"/>
    <property type="match status" value="1"/>
</dbReference>
<dbReference type="GO" id="GO:0016887">
    <property type="term" value="F:ATP hydrolysis activity"/>
    <property type="evidence" value="ECO:0007669"/>
    <property type="project" value="TreeGrafter"/>
</dbReference>
<dbReference type="GO" id="GO:0000309">
    <property type="term" value="F:nicotinamide-nucleotide adenylyltransferase activity"/>
    <property type="evidence" value="ECO:0007669"/>
    <property type="project" value="TreeGrafter"/>
</dbReference>
<accession>A0AB34FL53</accession>
<evidence type="ECO:0000313" key="2">
    <source>
        <dbReference type="Proteomes" id="UP001163105"/>
    </source>
</evidence>
<name>A0AB34FL53_9HYPO</name>
<proteinExistence type="predicted"/>
<dbReference type="EMBL" id="JAQHRD010000006">
    <property type="protein sequence ID" value="KAJ6439444.1"/>
    <property type="molecule type" value="Genomic_DNA"/>
</dbReference>
<comment type="caution">
    <text evidence="1">The sequence shown here is derived from an EMBL/GenBank/DDBJ whole genome shotgun (WGS) entry which is preliminary data.</text>
</comment>
<evidence type="ECO:0000313" key="1">
    <source>
        <dbReference type="EMBL" id="KAJ6439444.1"/>
    </source>
</evidence>
<keyword evidence="1" id="KW-0808">Transferase</keyword>
<dbReference type="PANTHER" id="PTHR31285">
    <property type="entry name" value="NICOTINAMIDE MONONUCLEOTIDE ADENYLYLTRANSFERASE"/>
    <property type="match status" value="1"/>
</dbReference>
<organism evidence="1 2">
    <name type="scientific">Purpureocillium lavendulum</name>
    <dbReference type="NCBI Taxonomy" id="1247861"/>
    <lineage>
        <taxon>Eukaryota</taxon>
        <taxon>Fungi</taxon>
        <taxon>Dikarya</taxon>
        <taxon>Ascomycota</taxon>
        <taxon>Pezizomycotina</taxon>
        <taxon>Sordariomycetes</taxon>
        <taxon>Hypocreomycetidae</taxon>
        <taxon>Hypocreales</taxon>
        <taxon>Ophiocordycipitaceae</taxon>
        <taxon>Purpureocillium</taxon>
    </lineage>
</organism>